<dbReference type="Pfam" id="PF00685">
    <property type="entry name" value="Sulfotransfer_1"/>
    <property type="match status" value="1"/>
</dbReference>
<name>A0ABD3NCF8_9STRA</name>
<evidence type="ECO:0000256" key="1">
    <source>
        <dbReference type="ARBA" id="ARBA00005771"/>
    </source>
</evidence>
<dbReference type="InterPro" id="IPR027417">
    <property type="entry name" value="P-loop_NTPase"/>
</dbReference>
<dbReference type="EMBL" id="JABMIG020000648">
    <property type="protein sequence ID" value="KAL3773672.1"/>
    <property type="molecule type" value="Genomic_DNA"/>
</dbReference>
<organism evidence="4 5">
    <name type="scientific">Cyclotella cryptica</name>
    <dbReference type="NCBI Taxonomy" id="29204"/>
    <lineage>
        <taxon>Eukaryota</taxon>
        <taxon>Sar</taxon>
        <taxon>Stramenopiles</taxon>
        <taxon>Ochrophyta</taxon>
        <taxon>Bacillariophyta</taxon>
        <taxon>Coscinodiscophyceae</taxon>
        <taxon>Thalassiosirophycidae</taxon>
        <taxon>Stephanodiscales</taxon>
        <taxon>Stephanodiscaceae</taxon>
        <taxon>Cyclotella</taxon>
    </lineage>
</organism>
<comment type="similarity">
    <text evidence="1">Belongs to the sulfotransferase 1 family.</text>
</comment>
<evidence type="ECO:0000313" key="4">
    <source>
        <dbReference type="EMBL" id="KAL3773672.1"/>
    </source>
</evidence>
<comment type="caution">
    <text evidence="4">The sequence shown here is derived from an EMBL/GenBank/DDBJ whole genome shotgun (WGS) entry which is preliminary data.</text>
</comment>
<proteinExistence type="inferred from homology"/>
<keyword evidence="2" id="KW-0808">Transferase</keyword>
<protein>
    <recommendedName>
        <fullName evidence="3">Sulfotransferase domain-containing protein</fullName>
    </recommendedName>
</protein>
<evidence type="ECO:0000313" key="5">
    <source>
        <dbReference type="Proteomes" id="UP001516023"/>
    </source>
</evidence>
<dbReference type="Gene3D" id="3.40.50.300">
    <property type="entry name" value="P-loop containing nucleotide triphosphate hydrolases"/>
    <property type="match status" value="1"/>
</dbReference>
<sequence length="378" mass="43290">MSLIKKFGVAVLCVAVLVGWIGKFQPSLFMSLPFPMSIILWMSTGHSMPPYFSADAWKEDEIDTWMKDGDLVVATGAKAGTNFMLYCAHQIRTKGKDTNDDLYPDVSVTTPWPDLLQSRKGSWAEQKERYNTTVLADGRKMNYYWDNPAYPFRIFKSHFAPPELPVRKVKGKKIKYLAMSRNGLDVAASMTSFYSSHTQVFRDLWGGFPPDVSRHVPQGQTHPVIDDLLPPGPLSELYFGYNKKWWEYRNDPNVLLLHYADARKDLKGSVEKIANFLNVELTADELNIVTERCGIEHMKKVNRFNYLMPLNTDKGLWDPNKDTIVKDNELVNQGLIGKGKTVFNDEIVKRWMEAEEKEFSYDPALLRWLREGSGMPSN</sequence>
<dbReference type="GO" id="GO:0016740">
    <property type="term" value="F:transferase activity"/>
    <property type="evidence" value="ECO:0007669"/>
    <property type="project" value="UniProtKB-KW"/>
</dbReference>
<feature type="domain" description="Sulfotransferase" evidence="3">
    <location>
        <begin position="69"/>
        <end position="308"/>
    </location>
</feature>
<reference evidence="4 5" key="1">
    <citation type="journal article" date="2020" name="G3 (Bethesda)">
        <title>Improved Reference Genome for Cyclotella cryptica CCMP332, a Model for Cell Wall Morphogenesis, Salinity Adaptation, and Lipid Production in Diatoms (Bacillariophyta).</title>
        <authorList>
            <person name="Roberts W.R."/>
            <person name="Downey K.M."/>
            <person name="Ruck E.C."/>
            <person name="Traller J.C."/>
            <person name="Alverson A.J."/>
        </authorList>
    </citation>
    <scope>NUCLEOTIDE SEQUENCE [LARGE SCALE GENOMIC DNA]</scope>
    <source>
        <strain evidence="4 5">CCMP332</strain>
    </source>
</reference>
<keyword evidence="5" id="KW-1185">Reference proteome</keyword>
<dbReference type="InterPro" id="IPR000863">
    <property type="entry name" value="Sulfotransferase_dom"/>
</dbReference>
<dbReference type="AlphaFoldDB" id="A0ABD3NCF8"/>
<gene>
    <name evidence="4" type="ORF">HJC23_010785</name>
</gene>
<dbReference type="PANTHER" id="PTHR11783">
    <property type="entry name" value="SULFOTRANSFERASE SULT"/>
    <property type="match status" value="1"/>
</dbReference>
<evidence type="ECO:0000259" key="3">
    <source>
        <dbReference type="Pfam" id="PF00685"/>
    </source>
</evidence>
<dbReference type="SUPFAM" id="SSF52540">
    <property type="entry name" value="P-loop containing nucleoside triphosphate hydrolases"/>
    <property type="match status" value="1"/>
</dbReference>
<accession>A0ABD3NCF8</accession>
<dbReference type="Proteomes" id="UP001516023">
    <property type="component" value="Unassembled WGS sequence"/>
</dbReference>
<evidence type="ECO:0000256" key="2">
    <source>
        <dbReference type="ARBA" id="ARBA00022679"/>
    </source>
</evidence>